<dbReference type="Proteomes" id="UP001314170">
    <property type="component" value="Unassembled WGS sequence"/>
</dbReference>
<reference evidence="3 4" key="1">
    <citation type="submission" date="2024-01" db="EMBL/GenBank/DDBJ databases">
        <authorList>
            <person name="Waweru B."/>
        </authorList>
    </citation>
    <scope>NUCLEOTIDE SEQUENCE [LARGE SCALE GENOMIC DNA]</scope>
</reference>
<name>A0AAV1SQD2_9ROSI</name>
<dbReference type="GO" id="GO:0048731">
    <property type="term" value="P:system development"/>
    <property type="evidence" value="ECO:0007669"/>
    <property type="project" value="UniProtKB-ARBA"/>
</dbReference>
<organism evidence="3 4">
    <name type="scientific">Dovyalis caffra</name>
    <dbReference type="NCBI Taxonomy" id="77055"/>
    <lineage>
        <taxon>Eukaryota</taxon>
        <taxon>Viridiplantae</taxon>
        <taxon>Streptophyta</taxon>
        <taxon>Embryophyta</taxon>
        <taxon>Tracheophyta</taxon>
        <taxon>Spermatophyta</taxon>
        <taxon>Magnoliopsida</taxon>
        <taxon>eudicotyledons</taxon>
        <taxon>Gunneridae</taxon>
        <taxon>Pentapetalae</taxon>
        <taxon>rosids</taxon>
        <taxon>fabids</taxon>
        <taxon>Malpighiales</taxon>
        <taxon>Salicaceae</taxon>
        <taxon>Flacourtieae</taxon>
        <taxon>Dovyalis</taxon>
    </lineage>
</organism>
<evidence type="ECO:0008006" key="5">
    <source>
        <dbReference type="Google" id="ProtNLM"/>
    </source>
</evidence>
<dbReference type="PANTHER" id="PTHR47926">
    <property type="entry name" value="PENTATRICOPEPTIDE REPEAT-CONTAINING PROTEIN"/>
    <property type="match status" value="1"/>
</dbReference>
<dbReference type="Gene3D" id="1.25.40.10">
    <property type="entry name" value="Tetratricopeptide repeat domain"/>
    <property type="match status" value="4"/>
</dbReference>
<feature type="repeat" description="PPR" evidence="2">
    <location>
        <begin position="313"/>
        <end position="347"/>
    </location>
</feature>
<dbReference type="Pfam" id="PF13041">
    <property type="entry name" value="PPR_2"/>
    <property type="match status" value="1"/>
</dbReference>
<dbReference type="InterPro" id="IPR002885">
    <property type="entry name" value="PPR_rpt"/>
</dbReference>
<dbReference type="EMBL" id="CAWUPB010001197">
    <property type="protein sequence ID" value="CAK7356212.1"/>
    <property type="molecule type" value="Genomic_DNA"/>
</dbReference>
<keyword evidence="1" id="KW-0677">Repeat</keyword>
<evidence type="ECO:0000256" key="1">
    <source>
        <dbReference type="ARBA" id="ARBA00022737"/>
    </source>
</evidence>
<accession>A0AAV1SQD2</accession>
<dbReference type="AlphaFoldDB" id="A0AAV1SQD2"/>
<feature type="repeat" description="PPR" evidence="2">
    <location>
        <begin position="445"/>
        <end position="479"/>
    </location>
</feature>
<dbReference type="InterPro" id="IPR011990">
    <property type="entry name" value="TPR-like_helical_dom_sf"/>
</dbReference>
<gene>
    <name evidence="3" type="ORF">DCAF_LOCUS26482</name>
</gene>
<comment type="caution">
    <text evidence="3">The sequence shown here is derived from an EMBL/GenBank/DDBJ whole genome shotgun (WGS) entry which is preliminary data.</text>
</comment>
<feature type="repeat" description="PPR" evidence="2">
    <location>
        <begin position="379"/>
        <end position="413"/>
    </location>
</feature>
<dbReference type="NCBIfam" id="TIGR00756">
    <property type="entry name" value="PPR"/>
    <property type="match status" value="5"/>
</dbReference>
<dbReference type="GO" id="GO:0009451">
    <property type="term" value="P:RNA modification"/>
    <property type="evidence" value="ECO:0007669"/>
    <property type="project" value="InterPro"/>
</dbReference>
<dbReference type="PROSITE" id="PS51375">
    <property type="entry name" value="PPR"/>
    <property type="match status" value="4"/>
</dbReference>
<dbReference type="FunFam" id="1.25.40.10:FF:000090">
    <property type="entry name" value="Pentatricopeptide repeat-containing protein, chloroplastic"/>
    <property type="match status" value="1"/>
</dbReference>
<evidence type="ECO:0000256" key="2">
    <source>
        <dbReference type="PROSITE-ProRule" id="PRU00708"/>
    </source>
</evidence>
<keyword evidence="4" id="KW-1185">Reference proteome</keyword>
<evidence type="ECO:0000313" key="4">
    <source>
        <dbReference type="Proteomes" id="UP001314170"/>
    </source>
</evidence>
<sequence>MVGDSPFDPYLNPQDLKTFPFPPEYRNKMIIKDRYYKPSLSLNKFLKSQKNLSKTPPKLFPNDPKPQQLTHTIRNNPNAPILDLNHPILQKLEKSCTNIKQFNQIHAQLIVLGHFQHPFAASRYIKKLCTCLNSVSHCVSLYNHIEEPDAFMCNIIMRSFVNVNDPFGALRFYYGKMIARWVLPNHYTFPLVVKVCADIGSLREGQKVHALVVKFGFELDLFVRNSFIHFYSVCGRASDAKLVFDIGFVLDLVSWNSMIDGHVKNGEVGLAREIFDEMSERDIFSWNSMISGYVGVGDMEAARGLFEKMPSRDVVSWNCMIDGYARIKDVSMAAEFFDKMPLRNVVSWNVMLALYLRCKKYSECLRFFDLMLVGDSMPNEASLVSVLTACAELKMLGQGKWVHSYMKEKGIKPDVLLSTALLTMYAKCRAMDLAREVFDEMPEKSVVSWNSMIVGYGMHGCGDKALEMFLEMEKGGPMPNDATFMSVLSACSHSGMVWKGWWYFDLMHRKYKIQPKPEHYGLLVDLLGQAGLIEPSEELPRKIHTEAEPTLWVGLLSACRAHSILEPGEILAKQLIKLFPNHAVPYSLLSNTYAAEGRWDDLENLRMTLKNKTINSKLVFTRRRHSMSRETAARMKWSDTDSGIETWP</sequence>
<dbReference type="InterPro" id="IPR046960">
    <property type="entry name" value="PPR_At4g14850-like_plant"/>
</dbReference>
<dbReference type="InterPro" id="IPR046848">
    <property type="entry name" value="E_motif"/>
</dbReference>
<evidence type="ECO:0000313" key="3">
    <source>
        <dbReference type="EMBL" id="CAK7356212.1"/>
    </source>
</evidence>
<feature type="repeat" description="PPR" evidence="2">
    <location>
        <begin position="251"/>
        <end position="285"/>
    </location>
</feature>
<dbReference type="PANTHER" id="PTHR47926:SF485">
    <property type="entry name" value="REPEAT-LIKE SUPERFAMILY PROTEIN, PUTATIVE-RELATED"/>
    <property type="match status" value="1"/>
</dbReference>
<dbReference type="FunFam" id="1.25.40.10:FF:000470">
    <property type="entry name" value="Pentatricopeptide repeat-containing protein At5g66520"/>
    <property type="match status" value="1"/>
</dbReference>
<proteinExistence type="predicted"/>
<dbReference type="GO" id="GO:0003723">
    <property type="term" value="F:RNA binding"/>
    <property type="evidence" value="ECO:0007669"/>
    <property type="project" value="InterPro"/>
</dbReference>
<dbReference type="FunFam" id="1.25.40.10:FF:000125">
    <property type="entry name" value="Pentatricopeptide repeat-containing protein"/>
    <property type="match status" value="1"/>
</dbReference>
<dbReference type="Pfam" id="PF20431">
    <property type="entry name" value="E_motif"/>
    <property type="match status" value="1"/>
</dbReference>
<dbReference type="Pfam" id="PF01535">
    <property type="entry name" value="PPR"/>
    <property type="match status" value="4"/>
</dbReference>
<protein>
    <recommendedName>
        <fullName evidence="5">Chlororespiratory reduction 4</fullName>
    </recommendedName>
</protein>